<feature type="chain" id="PRO_5019521616" description="Porin" evidence="2">
    <location>
        <begin position="20"/>
        <end position="274"/>
    </location>
</feature>
<dbReference type="SUPFAM" id="SSF56935">
    <property type="entry name" value="Porins"/>
    <property type="match status" value="1"/>
</dbReference>
<evidence type="ECO:0000313" key="3">
    <source>
        <dbReference type="EMBL" id="RJG40055.1"/>
    </source>
</evidence>
<evidence type="ECO:0008006" key="5">
    <source>
        <dbReference type="Google" id="ProtNLM"/>
    </source>
</evidence>
<dbReference type="Proteomes" id="UP000283255">
    <property type="component" value="Unassembled WGS sequence"/>
</dbReference>
<dbReference type="InterPro" id="IPR053713">
    <property type="entry name" value="Bact_OM_Channel_sf"/>
</dbReference>
<protein>
    <recommendedName>
        <fullName evidence="5">Porin</fullName>
    </recommendedName>
</protein>
<evidence type="ECO:0000256" key="2">
    <source>
        <dbReference type="SAM" id="SignalP"/>
    </source>
</evidence>
<keyword evidence="4" id="KW-1185">Reference proteome</keyword>
<dbReference type="EMBL" id="QZCH01000030">
    <property type="protein sequence ID" value="RJG40055.1"/>
    <property type="molecule type" value="Genomic_DNA"/>
</dbReference>
<proteinExistence type="predicted"/>
<gene>
    <name evidence="3" type="ORF">D1Z90_17465</name>
</gene>
<evidence type="ECO:0000313" key="4">
    <source>
        <dbReference type="Proteomes" id="UP000283255"/>
    </source>
</evidence>
<organism evidence="3 4">
    <name type="scientific">Motilimonas pumila</name>
    <dbReference type="NCBI Taxonomy" id="2303987"/>
    <lineage>
        <taxon>Bacteria</taxon>
        <taxon>Pseudomonadati</taxon>
        <taxon>Pseudomonadota</taxon>
        <taxon>Gammaproteobacteria</taxon>
        <taxon>Alteromonadales</taxon>
        <taxon>Alteromonadales genera incertae sedis</taxon>
        <taxon>Motilimonas</taxon>
    </lineage>
</organism>
<evidence type="ECO:0000256" key="1">
    <source>
        <dbReference type="ARBA" id="ARBA00022729"/>
    </source>
</evidence>
<reference evidence="3 4" key="2">
    <citation type="submission" date="2019-01" db="EMBL/GenBank/DDBJ databases">
        <title>Motilimonas pumilus sp. nov., isolated from the gut of sea cucumber (Apostichopus japonicus).</title>
        <authorList>
            <person name="Wang F.-Q."/>
            <person name="Ren L.-H."/>
            <person name="Lin Y.-W."/>
            <person name="Sun G.-H."/>
            <person name="Du Z.-J."/>
            <person name="Zhao J.-X."/>
            <person name="Liu X.-J."/>
            <person name="Liu L.-J."/>
        </authorList>
    </citation>
    <scope>NUCLEOTIDE SEQUENCE [LARGE SCALE GENOMIC DNA]</scope>
    <source>
        <strain evidence="3 4">PLHSC7-2</strain>
    </source>
</reference>
<name>A0A418YAR6_9GAMM</name>
<keyword evidence="1 2" id="KW-0732">Signal</keyword>
<sequence>MQRTLLAASIALFSANVLASEVYLDANYKSHDVGAIKLGSDFGFTGLDLSAEVQTVKGNYDKTELEAAYQFNITENWYVTPSVNYVFNKSMQIKGANITDYGVMPFVDGNAQWVGMGAWATATQYDLTRTNVAKFGLKTGYQFNNGLFASARFRHEIGGAQLKVNSTTHTAHLARGSKDEIVPVAQGSYQLSSNKELKTNRWDLTLGYDAKDIAPLVAQYNYVHKNFSGPIKGSDKSHEMKLVYTGFGDAQPYVEYTANESRDNEFKAGLRYTF</sequence>
<accession>A0A418YAR6</accession>
<dbReference type="AlphaFoldDB" id="A0A418YAR6"/>
<reference evidence="3 4" key="1">
    <citation type="submission" date="2018-09" db="EMBL/GenBank/DDBJ databases">
        <authorList>
            <person name="Wang F."/>
        </authorList>
    </citation>
    <scope>NUCLEOTIDE SEQUENCE [LARGE SCALE GENOMIC DNA]</scope>
    <source>
        <strain evidence="3 4">PLHSC7-2</strain>
    </source>
</reference>
<feature type="signal peptide" evidence="2">
    <location>
        <begin position="1"/>
        <end position="19"/>
    </location>
</feature>
<dbReference type="Gene3D" id="2.40.160.40">
    <property type="entry name" value="monomeric porin ompg"/>
    <property type="match status" value="1"/>
</dbReference>
<dbReference type="OrthoDB" id="5817226at2"/>
<dbReference type="RefSeq" id="WP_119912083.1">
    <property type="nucleotide sequence ID" value="NZ_QZCH01000030.1"/>
</dbReference>
<comment type="caution">
    <text evidence="3">The sequence shown here is derived from an EMBL/GenBank/DDBJ whole genome shotgun (WGS) entry which is preliminary data.</text>
</comment>